<reference evidence="1 2" key="1">
    <citation type="journal article" date="2021" name="Hortic Res">
        <title>High-quality reference genome and annotation aids understanding of berry development for evergreen blueberry (Vaccinium darrowii).</title>
        <authorList>
            <person name="Yu J."/>
            <person name="Hulse-Kemp A.M."/>
            <person name="Babiker E."/>
            <person name="Staton M."/>
        </authorList>
    </citation>
    <scope>NUCLEOTIDE SEQUENCE [LARGE SCALE GENOMIC DNA]</scope>
    <source>
        <strain evidence="2">cv. NJ 8807/NJ 8810</strain>
        <tissue evidence="1">Young leaf</tissue>
    </source>
</reference>
<proteinExistence type="predicted"/>
<keyword evidence="2" id="KW-1185">Reference proteome</keyword>
<comment type="caution">
    <text evidence="1">The sequence shown here is derived from an EMBL/GenBank/DDBJ whole genome shotgun (WGS) entry which is preliminary data.</text>
</comment>
<evidence type="ECO:0000313" key="2">
    <source>
        <dbReference type="Proteomes" id="UP000828048"/>
    </source>
</evidence>
<protein>
    <submittedName>
        <fullName evidence="1">Uncharacterized protein</fullName>
    </submittedName>
</protein>
<name>A0ACB7YNA0_9ERIC</name>
<evidence type="ECO:0000313" key="1">
    <source>
        <dbReference type="EMBL" id="KAH7854668.1"/>
    </source>
</evidence>
<sequence length="224" mass="25414">MKDYLPLLKATIKGDWDEARGIIEHDPDAVRTGITEDDQAALTVAIRSRGRNHFVRKLLEKMTREDVVNLVDRLGRTALYVAAAFGNIDGARMLVNKNSELPNVGLTALDAAASWGSREMVHYLLEVTSEDTILATGQTVLYLIMGELYDIALSLLQRKPKLACVEPNPLRIIVEKYSSFKSRNSFNFWQNLIYLGQPLQSLYFYCSYVITALLSKTMKYFSYY</sequence>
<accession>A0ACB7YNA0</accession>
<dbReference type="Proteomes" id="UP000828048">
    <property type="component" value="Chromosome 11"/>
</dbReference>
<dbReference type="EMBL" id="CM037161">
    <property type="protein sequence ID" value="KAH7854668.1"/>
    <property type="molecule type" value="Genomic_DNA"/>
</dbReference>
<organism evidence="1 2">
    <name type="scientific">Vaccinium darrowii</name>
    <dbReference type="NCBI Taxonomy" id="229202"/>
    <lineage>
        <taxon>Eukaryota</taxon>
        <taxon>Viridiplantae</taxon>
        <taxon>Streptophyta</taxon>
        <taxon>Embryophyta</taxon>
        <taxon>Tracheophyta</taxon>
        <taxon>Spermatophyta</taxon>
        <taxon>Magnoliopsida</taxon>
        <taxon>eudicotyledons</taxon>
        <taxon>Gunneridae</taxon>
        <taxon>Pentapetalae</taxon>
        <taxon>asterids</taxon>
        <taxon>Ericales</taxon>
        <taxon>Ericaceae</taxon>
        <taxon>Vaccinioideae</taxon>
        <taxon>Vaccinieae</taxon>
        <taxon>Vaccinium</taxon>
    </lineage>
</organism>
<gene>
    <name evidence="1" type="ORF">Vadar_016643</name>
</gene>